<accession>A0ABS6BFA2</accession>
<dbReference type="Proteomes" id="UP000776276">
    <property type="component" value="Unassembled WGS sequence"/>
</dbReference>
<organism evidence="1 2">
    <name type="scientific">Sphingomonas quercus</name>
    <dbReference type="NCBI Taxonomy" id="2842451"/>
    <lineage>
        <taxon>Bacteria</taxon>
        <taxon>Pseudomonadati</taxon>
        <taxon>Pseudomonadota</taxon>
        <taxon>Alphaproteobacteria</taxon>
        <taxon>Sphingomonadales</taxon>
        <taxon>Sphingomonadaceae</taxon>
        <taxon>Sphingomonas</taxon>
    </lineage>
</organism>
<dbReference type="RefSeq" id="WP_216320398.1">
    <property type="nucleotide sequence ID" value="NZ_JAHKRT010000002.1"/>
</dbReference>
<evidence type="ECO:0000313" key="1">
    <source>
        <dbReference type="EMBL" id="MBU3076980.1"/>
    </source>
</evidence>
<gene>
    <name evidence="1" type="ORF">KOF26_03805</name>
</gene>
<protein>
    <recommendedName>
        <fullName evidence="3">DUF4214 domain-containing protein</fullName>
    </recommendedName>
</protein>
<comment type="caution">
    <text evidence="1">The sequence shown here is derived from an EMBL/GenBank/DDBJ whole genome shotgun (WGS) entry which is preliminary data.</text>
</comment>
<evidence type="ECO:0000313" key="2">
    <source>
        <dbReference type="Proteomes" id="UP000776276"/>
    </source>
</evidence>
<proteinExistence type="predicted"/>
<dbReference type="EMBL" id="JAHKRT010000002">
    <property type="protein sequence ID" value="MBU3076980.1"/>
    <property type="molecule type" value="Genomic_DNA"/>
</dbReference>
<keyword evidence="2" id="KW-1185">Reference proteome</keyword>
<evidence type="ECO:0008006" key="3">
    <source>
        <dbReference type="Google" id="ProtNLM"/>
    </source>
</evidence>
<name>A0ABS6BFA2_9SPHN</name>
<sequence length="290" mass="32782">MSIILFQTADPVRYREMLEATSRTAIEFCRRHGHGYESYVGIKRGVHPWQATFNRMFQYQELVARGFRGWGLYLDADAYVHDLDFNLAGYLADKLDRAAVLVPSGDTPDMPWNINAGVTLVNLGHPLGRDLVARWLALYQAKSDGWIAGTAQWPEDDNDQYMLFSLLRDHVELREAVHYESRDLINSDHARFIRQKLRAYLPDQAERTRALKLITDEVLGGSTSEGPAAQLGPLVATATYRALLHRDPDSEGLAGFSAHVRARGLERGIEEMIAAIADSPEYRALRERRA</sequence>
<reference evidence="1 2" key="1">
    <citation type="submission" date="2021-06" db="EMBL/GenBank/DDBJ databases">
        <title>Sphingomonas sp. XMGL2, whole genome shotgun sequencing project.</title>
        <authorList>
            <person name="Zhao G."/>
            <person name="Shen L."/>
        </authorList>
    </citation>
    <scope>NUCLEOTIDE SEQUENCE [LARGE SCALE GENOMIC DNA]</scope>
    <source>
        <strain evidence="1 2">XMGL2</strain>
    </source>
</reference>